<keyword evidence="2" id="KW-0813">Transport</keyword>
<evidence type="ECO:0000256" key="2">
    <source>
        <dbReference type="ARBA" id="ARBA00022597"/>
    </source>
</evidence>
<dbReference type="Proteomes" id="UP000005408">
    <property type="component" value="Unassembled WGS sequence"/>
</dbReference>
<dbReference type="AlphaFoldDB" id="A0A8W8I2U6"/>
<sequence length="320" mass="36118">MGVLGTIGWGVLLSSSTVIYGTYSILVHLCEVDGKVPFKSSSVVLIIEVGKFVMSFMMLMWQTKGSLPQGVSLVSFLQYAVPGLLYSVSNNLSMMMQVYMDPTTFQIYSWLVYRLVLSNLKIGITAVLYWSFLKRPLTVRQWIAIGILTMAGTIDSYGSYVSKGKEFSELYVTMTGLLMIAAQCTVSGMASVYAEYILKKQQEMSLHFQNLMLYTWLIFINIIFWIFEEVRDEENVTRFQLFRGYSLTTWMIVVTQVYVGIAMSVILKHASNITRLFVVSSSLSVTTILSVLVFGLHLNSFFFTSLGLLLLALYLFHGAR</sequence>
<keyword evidence="2" id="KW-0762">Sugar transport</keyword>
<feature type="transmembrane region" description="Helical" evidence="6">
    <location>
        <begin position="247"/>
        <end position="267"/>
    </location>
</feature>
<keyword evidence="4 6" id="KW-1133">Transmembrane helix</keyword>
<feature type="transmembrane region" description="Helical" evidence="6">
    <location>
        <begin position="301"/>
        <end position="319"/>
    </location>
</feature>
<feature type="transmembrane region" description="Helical" evidence="6">
    <location>
        <begin position="108"/>
        <end position="130"/>
    </location>
</feature>
<evidence type="ECO:0000256" key="6">
    <source>
        <dbReference type="SAM" id="Phobius"/>
    </source>
</evidence>
<keyword evidence="5 6" id="KW-0472">Membrane</keyword>
<evidence type="ECO:0000313" key="8">
    <source>
        <dbReference type="Proteomes" id="UP000005408"/>
    </source>
</evidence>
<keyword evidence="8" id="KW-1185">Reference proteome</keyword>
<dbReference type="EnsemblMetazoa" id="G12280.1">
    <property type="protein sequence ID" value="G12280.1:cds"/>
    <property type="gene ID" value="G12280"/>
</dbReference>
<feature type="transmembrane region" description="Helical" evidence="6">
    <location>
        <begin position="41"/>
        <end position="59"/>
    </location>
</feature>
<feature type="transmembrane region" description="Helical" evidence="6">
    <location>
        <begin position="7"/>
        <end position="29"/>
    </location>
</feature>
<dbReference type="GO" id="GO:0015165">
    <property type="term" value="F:pyrimidine nucleotide-sugar transmembrane transporter activity"/>
    <property type="evidence" value="ECO:0007669"/>
    <property type="project" value="InterPro"/>
</dbReference>
<evidence type="ECO:0000256" key="5">
    <source>
        <dbReference type="ARBA" id="ARBA00023136"/>
    </source>
</evidence>
<comment type="subcellular location">
    <subcellularLocation>
        <location evidence="1">Membrane</location>
        <topology evidence="1">Multi-pass membrane protein</topology>
    </subcellularLocation>
</comment>
<evidence type="ECO:0000256" key="1">
    <source>
        <dbReference type="ARBA" id="ARBA00004141"/>
    </source>
</evidence>
<feature type="transmembrane region" description="Helical" evidence="6">
    <location>
        <begin position="206"/>
        <end position="227"/>
    </location>
</feature>
<reference evidence="7" key="1">
    <citation type="submission" date="2022-08" db="UniProtKB">
        <authorList>
            <consortium name="EnsemblMetazoa"/>
        </authorList>
    </citation>
    <scope>IDENTIFICATION</scope>
    <source>
        <strain evidence="7">05x7-T-G4-1.051#20</strain>
    </source>
</reference>
<keyword evidence="3 6" id="KW-0812">Transmembrane</keyword>
<dbReference type="GO" id="GO:0000139">
    <property type="term" value="C:Golgi membrane"/>
    <property type="evidence" value="ECO:0007669"/>
    <property type="project" value="InterPro"/>
</dbReference>
<evidence type="ECO:0000256" key="4">
    <source>
        <dbReference type="ARBA" id="ARBA00022989"/>
    </source>
</evidence>
<proteinExistence type="predicted"/>
<evidence type="ECO:0000256" key="3">
    <source>
        <dbReference type="ARBA" id="ARBA00022692"/>
    </source>
</evidence>
<feature type="transmembrane region" description="Helical" evidence="6">
    <location>
        <begin position="276"/>
        <end position="295"/>
    </location>
</feature>
<evidence type="ECO:0000313" key="7">
    <source>
        <dbReference type="EnsemblMetazoa" id="G12280.1:cds"/>
    </source>
</evidence>
<organism evidence="7 8">
    <name type="scientific">Magallana gigas</name>
    <name type="common">Pacific oyster</name>
    <name type="synonym">Crassostrea gigas</name>
    <dbReference type="NCBI Taxonomy" id="29159"/>
    <lineage>
        <taxon>Eukaryota</taxon>
        <taxon>Metazoa</taxon>
        <taxon>Spiralia</taxon>
        <taxon>Lophotrochozoa</taxon>
        <taxon>Mollusca</taxon>
        <taxon>Bivalvia</taxon>
        <taxon>Autobranchia</taxon>
        <taxon>Pteriomorphia</taxon>
        <taxon>Ostreida</taxon>
        <taxon>Ostreoidea</taxon>
        <taxon>Ostreidae</taxon>
        <taxon>Magallana</taxon>
    </lineage>
</organism>
<accession>A0A8W8I2U6</accession>
<protein>
    <submittedName>
        <fullName evidence="7">Uncharacterized protein</fullName>
    </submittedName>
</protein>
<dbReference type="PANTHER" id="PTHR10231">
    <property type="entry name" value="NUCLEOTIDE-SUGAR TRANSMEMBRANE TRANSPORTER"/>
    <property type="match status" value="1"/>
</dbReference>
<feature type="transmembrane region" description="Helical" evidence="6">
    <location>
        <begin position="172"/>
        <end position="194"/>
    </location>
</feature>
<dbReference type="InterPro" id="IPR007271">
    <property type="entry name" value="Nuc_sug_transpt"/>
</dbReference>
<name>A0A8W8I2U6_MAGGI</name>
<dbReference type="Pfam" id="PF04142">
    <property type="entry name" value="Nuc_sug_transp"/>
    <property type="match status" value="1"/>
</dbReference>
<dbReference type="NCBIfam" id="TIGR00803">
    <property type="entry name" value="nst"/>
    <property type="match status" value="1"/>
</dbReference>
<feature type="transmembrane region" description="Helical" evidence="6">
    <location>
        <begin position="71"/>
        <end position="88"/>
    </location>
</feature>